<name>A0A7R8GZT5_LEPSM</name>
<evidence type="ECO:0000313" key="2">
    <source>
        <dbReference type="Proteomes" id="UP000675881"/>
    </source>
</evidence>
<gene>
    <name evidence="1" type="ORF">LSAA_1205</name>
</gene>
<dbReference type="EMBL" id="HG994580">
    <property type="protein sequence ID" value="CAF2770814.1"/>
    <property type="molecule type" value="Genomic_DNA"/>
</dbReference>
<reference evidence="1" key="1">
    <citation type="submission" date="2021-02" db="EMBL/GenBank/DDBJ databases">
        <authorList>
            <person name="Bekaert M."/>
        </authorList>
    </citation>
    <scope>NUCLEOTIDE SEQUENCE</scope>
    <source>
        <strain evidence="1">IoA-00</strain>
    </source>
</reference>
<dbReference type="Proteomes" id="UP000675881">
    <property type="component" value="Chromosome 1"/>
</dbReference>
<dbReference type="OrthoDB" id="10045817at2759"/>
<dbReference type="AlphaFoldDB" id="A0A7R8GZT5"/>
<protein>
    <submittedName>
        <fullName evidence="1">(salmon louse) hypothetical protein</fullName>
    </submittedName>
</protein>
<sequence>MASVFPGKRTQVVTQTQDIWTQEIFLFHNNKRLKNCEWDSKISFEAEALSRVGKQDEKSLSCWSSSPKNHLSTSSPASPSSIILASSAPTVRGSLRFKPSRLSSVHSIKEVSTSSSTTTQAKENLSSSWRSTDEGKDFSSVIIRRFDTISLSGKRKKKIREMGEDVQEEFVVENGGK</sequence>
<accession>A0A7R8GZT5</accession>
<organism evidence="1 2">
    <name type="scientific">Lepeophtheirus salmonis</name>
    <name type="common">Salmon louse</name>
    <name type="synonym">Caligus salmonis</name>
    <dbReference type="NCBI Taxonomy" id="72036"/>
    <lineage>
        <taxon>Eukaryota</taxon>
        <taxon>Metazoa</taxon>
        <taxon>Ecdysozoa</taxon>
        <taxon>Arthropoda</taxon>
        <taxon>Crustacea</taxon>
        <taxon>Multicrustacea</taxon>
        <taxon>Hexanauplia</taxon>
        <taxon>Copepoda</taxon>
        <taxon>Siphonostomatoida</taxon>
        <taxon>Caligidae</taxon>
        <taxon>Lepeophtheirus</taxon>
    </lineage>
</organism>
<keyword evidence="2" id="KW-1185">Reference proteome</keyword>
<proteinExistence type="predicted"/>
<evidence type="ECO:0000313" key="1">
    <source>
        <dbReference type="EMBL" id="CAF2770814.1"/>
    </source>
</evidence>